<dbReference type="PANTHER" id="PTHR21514:SF0">
    <property type="entry name" value="AP-4 COMPLEX ACCESSORY SUBUNIT TEPSIN"/>
    <property type="match status" value="1"/>
</dbReference>
<name>A0A7J0GBD7_9ERIC</name>
<feature type="compositionally biased region" description="Basic and acidic residues" evidence="1">
    <location>
        <begin position="126"/>
        <end position="135"/>
    </location>
</feature>
<dbReference type="OrthoDB" id="118154at2759"/>
<keyword evidence="3" id="KW-1185">Reference proteome</keyword>
<accession>A0A7J0GBD7</accession>
<protein>
    <submittedName>
        <fullName evidence="2">ENTH/VHS family protein</fullName>
    </submittedName>
</protein>
<dbReference type="PANTHER" id="PTHR21514">
    <property type="entry name" value="AP-4 COMPLEX ACCESSORY SUBUNIT TEPSIN"/>
    <property type="match status" value="1"/>
</dbReference>
<dbReference type="Proteomes" id="UP000585474">
    <property type="component" value="Unassembled WGS sequence"/>
</dbReference>
<evidence type="ECO:0000256" key="1">
    <source>
        <dbReference type="SAM" id="MobiDB-lite"/>
    </source>
</evidence>
<dbReference type="InterPro" id="IPR008942">
    <property type="entry name" value="ENTH_VHS"/>
</dbReference>
<dbReference type="EMBL" id="BJWL01000019">
    <property type="protein sequence ID" value="GFZ08071.1"/>
    <property type="molecule type" value="Genomic_DNA"/>
</dbReference>
<feature type="compositionally biased region" description="Polar residues" evidence="1">
    <location>
        <begin position="111"/>
        <end position="125"/>
    </location>
</feature>
<reference evidence="2 3" key="1">
    <citation type="submission" date="2019-07" db="EMBL/GenBank/DDBJ databases">
        <title>De Novo Assembly of kiwifruit Actinidia rufa.</title>
        <authorList>
            <person name="Sugita-Konishi S."/>
            <person name="Sato K."/>
            <person name="Mori E."/>
            <person name="Abe Y."/>
            <person name="Kisaki G."/>
            <person name="Hamano K."/>
            <person name="Suezawa K."/>
            <person name="Otani M."/>
            <person name="Fukuda T."/>
            <person name="Manabe T."/>
            <person name="Gomi K."/>
            <person name="Tabuchi M."/>
            <person name="Akimitsu K."/>
            <person name="Kataoka I."/>
        </authorList>
    </citation>
    <scope>NUCLEOTIDE SEQUENCE [LARGE SCALE GENOMIC DNA]</scope>
    <source>
        <strain evidence="3">cv. Fuchu</strain>
    </source>
</reference>
<evidence type="ECO:0000313" key="3">
    <source>
        <dbReference type="Proteomes" id="UP000585474"/>
    </source>
</evidence>
<dbReference type="GO" id="GO:0032588">
    <property type="term" value="C:trans-Golgi network membrane"/>
    <property type="evidence" value="ECO:0007669"/>
    <property type="project" value="TreeGrafter"/>
</dbReference>
<evidence type="ECO:0000313" key="2">
    <source>
        <dbReference type="EMBL" id="GFZ08071.1"/>
    </source>
</evidence>
<dbReference type="AlphaFoldDB" id="A0A7J0GBD7"/>
<dbReference type="InterPro" id="IPR039273">
    <property type="entry name" value="TEPSIN"/>
</dbReference>
<dbReference type="Gene3D" id="1.25.40.90">
    <property type="match status" value="1"/>
</dbReference>
<proteinExistence type="predicted"/>
<sequence length="365" mass="39748">MGFEANQVCRGEVRCGVQEGNAKKLSSVRQLFHYMGRLDPLKGDALNKAVRDTAHEAISAIFSLDDFNKRIQGFGNTNFEMPSDDKKSFLSEVVGIGSATIKQGLSSLTQAQSLKKNESPNLRRSLTNDRVEHQSETQTTSRLNKCVVFDEQVLSLLDGEQIGCRMGHVEKTIKAETTTVQMPDLIDTSSPDYSNRMNIGKTGASDVHMTANGNGTESFDIFWSNTEIPQQEESQRKDVHDLLAGLSIKDNASSTQQKGTAPGKLPETIFSESNTNPTHQVPNNVLNGLLGSQAAGMNANSMFPLGHIAYNIPSGLIFNPVFPTQPVNYGAILPWGLSLLSSNVKLPTAGAPAISKWISQSCFWN</sequence>
<comment type="caution">
    <text evidence="2">The sequence shown here is derived from an EMBL/GenBank/DDBJ whole genome shotgun (WGS) entry which is preliminary data.</text>
</comment>
<feature type="region of interest" description="Disordered" evidence="1">
    <location>
        <begin position="111"/>
        <end position="138"/>
    </location>
</feature>
<organism evidence="2 3">
    <name type="scientific">Actinidia rufa</name>
    <dbReference type="NCBI Taxonomy" id="165716"/>
    <lineage>
        <taxon>Eukaryota</taxon>
        <taxon>Viridiplantae</taxon>
        <taxon>Streptophyta</taxon>
        <taxon>Embryophyta</taxon>
        <taxon>Tracheophyta</taxon>
        <taxon>Spermatophyta</taxon>
        <taxon>Magnoliopsida</taxon>
        <taxon>eudicotyledons</taxon>
        <taxon>Gunneridae</taxon>
        <taxon>Pentapetalae</taxon>
        <taxon>asterids</taxon>
        <taxon>Ericales</taxon>
        <taxon>Actinidiaceae</taxon>
        <taxon>Actinidia</taxon>
    </lineage>
</organism>
<gene>
    <name evidence="2" type="ORF">Acr_19g0010080</name>
</gene>